<evidence type="ECO:0000313" key="10">
    <source>
        <dbReference type="Proteomes" id="UP001497623"/>
    </source>
</evidence>
<feature type="transmembrane region" description="Helical" evidence="7">
    <location>
        <begin position="551"/>
        <end position="568"/>
    </location>
</feature>
<dbReference type="GO" id="GO:0016020">
    <property type="term" value="C:membrane"/>
    <property type="evidence" value="ECO:0007669"/>
    <property type="project" value="UniProtKB-SubCell"/>
</dbReference>
<feature type="region of interest" description="Disordered" evidence="6">
    <location>
        <begin position="880"/>
        <end position="919"/>
    </location>
</feature>
<feature type="transmembrane region" description="Helical" evidence="7">
    <location>
        <begin position="55"/>
        <end position="75"/>
    </location>
</feature>
<evidence type="ECO:0000256" key="2">
    <source>
        <dbReference type="ARBA" id="ARBA00005241"/>
    </source>
</evidence>
<feature type="transmembrane region" description="Helical" evidence="7">
    <location>
        <begin position="391"/>
        <end position="416"/>
    </location>
</feature>
<reference evidence="9 10" key="1">
    <citation type="submission" date="2024-05" db="EMBL/GenBank/DDBJ databases">
        <authorList>
            <person name="Wallberg A."/>
        </authorList>
    </citation>
    <scope>NUCLEOTIDE SEQUENCE [LARGE SCALE GENOMIC DNA]</scope>
</reference>
<dbReference type="PANTHER" id="PTHR16172:SF35">
    <property type="entry name" value="MAJOR FACILITATOR SUPERFAMILY (MFS) PROFILE DOMAIN-CONTAINING PROTEIN"/>
    <property type="match status" value="1"/>
</dbReference>
<feature type="compositionally biased region" description="Basic and acidic residues" evidence="6">
    <location>
        <begin position="1052"/>
        <end position="1064"/>
    </location>
</feature>
<comment type="subcellular location">
    <subcellularLocation>
        <location evidence="1">Membrane</location>
        <topology evidence="1">Multi-pass membrane protein</topology>
    </subcellularLocation>
</comment>
<evidence type="ECO:0000256" key="7">
    <source>
        <dbReference type="SAM" id="Phobius"/>
    </source>
</evidence>
<accession>A0AAV2RHA5</accession>
<dbReference type="InterPro" id="IPR036259">
    <property type="entry name" value="MFS_trans_sf"/>
</dbReference>
<keyword evidence="5 7" id="KW-0472">Membrane</keyword>
<feature type="domain" description="Major facilitator superfamily associated" evidence="8">
    <location>
        <begin position="19"/>
        <end position="549"/>
    </location>
</feature>
<feature type="transmembrane region" description="Helical" evidence="7">
    <location>
        <begin position="276"/>
        <end position="297"/>
    </location>
</feature>
<feature type="compositionally biased region" description="Acidic residues" evidence="6">
    <location>
        <begin position="1028"/>
        <end position="1037"/>
    </location>
</feature>
<dbReference type="EMBL" id="CAXKWB010020679">
    <property type="protein sequence ID" value="CAL4122727.1"/>
    <property type="molecule type" value="Genomic_DNA"/>
</dbReference>
<dbReference type="AlphaFoldDB" id="A0AAV2RHA5"/>
<feature type="transmembrane region" description="Helical" evidence="7">
    <location>
        <begin position="317"/>
        <end position="337"/>
    </location>
</feature>
<comment type="caution">
    <text evidence="9">The sequence shown here is derived from an EMBL/GenBank/DDBJ whole genome shotgun (WGS) entry which is preliminary data.</text>
</comment>
<dbReference type="InterPro" id="IPR024989">
    <property type="entry name" value="MFS_assoc_dom"/>
</dbReference>
<evidence type="ECO:0000256" key="4">
    <source>
        <dbReference type="ARBA" id="ARBA00022989"/>
    </source>
</evidence>
<feature type="compositionally biased region" description="Polar residues" evidence="6">
    <location>
        <begin position="1005"/>
        <end position="1027"/>
    </location>
</feature>
<dbReference type="Pfam" id="PF12832">
    <property type="entry name" value="MFS_1_like"/>
    <property type="match status" value="1"/>
</dbReference>
<dbReference type="Gene3D" id="1.20.1250.20">
    <property type="entry name" value="MFS general substrate transporter like domains"/>
    <property type="match status" value="3"/>
</dbReference>
<name>A0AAV2RHA5_MEGNR</name>
<evidence type="ECO:0000256" key="6">
    <source>
        <dbReference type="SAM" id="MobiDB-lite"/>
    </source>
</evidence>
<feature type="transmembrane region" description="Helical" evidence="7">
    <location>
        <begin position="81"/>
        <end position="102"/>
    </location>
</feature>
<gene>
    <name evidence="9" type="ORF">MNOR_LOCUS23449</name>
</gene>
<feature type="region of interest" description="Disordered" evidence="6">
    <location>
        <begin position="964"/>
        <end position="985"/>
    </location>
</feature>
<feature type="transmembrane region" description="Helical" evidence="7">
    <location>
        <begin position="23"/>
        <end position="43"/>
    </location>
</feature>
<feature type="region of interest" description="Disordered" evidence="6">
    <location>
        <begin position="1005"/>
        <end position="1086"/>
    </location>
</feature>
<keyword evidence="4 7" id="KW-1133">Transmembrane helix</keyword>
<dbReference type="InterPro" id="IPR051717">
    <property type="entry name" value="MFS_MFSD6"/>
</dbReference>
<feature type="compositionally biased region" description="Acidic residues" evidence="6">
    <location>
        <begin position="886"/>
        <end position="896"/>
    </location>
</feature>
<comment type="similarity">
    <text evidence="2">Belongs to the major facilitator superfamily. MFSD6 family.</text>
</comment>
<protein>
    <recommendedName>
        <fullName evidence="8">Major facilitator superfamily associated domain-containing protein</fullName>
    </recommendedName>
</protein>
<feature type="transmembrane region" description="Helical" evidence="7">
    <location>
        <begin position="428"/>
        <end position="447"/>
    </location>
</feature>
<organism evidence="9 10">
    <name type="scientific">Meganyctiphanes norvegica</name>
    <name type="common">Northern krill</name>
    <name type="synonym">Thysanopoda norvegica</name>
    <dbReference type="NCBI Taxonomy" id="48144"/>
    <lineage>
        <taxon>Eukaryota</taxon>
        <taxon>Metazoa</taxon>
        <taxon>Ecdysozoa</taxon>
        <taxon>Arthropoda</taxon>
        <taxon>Crustacea</taxon>
        <taxon>Multicrustacea</taxon>
        <taxon>Malacostraca</taxon>
        <taxon>Eumalacostraca</taxon>
        <taxon>Eucarida</taxon>
        <taxon>Euphausiacea</taxon>
        <taxon>Euphausiidae</taxon>
        <taxon>Meganyctiphanes</taxon>
    </lineage>
</organism>
<keyword evidence="3 7" id="KW-0812">Transmembrane</keyword>
<evidence type="ECO:0000256" key="1">
    <source>
        <dbReference type="ARBA" id="ARBA00004141"/>
    </source>
</evidence>
<feature type="transmembrane region" description="Helical" evidence="7">
    <location>
        <begin position="349"/>
        <end position="371"/>
    </location>
</feature>
<feature type="compositionally biased region" description="Basic and acidic residues" evidence="6">
    <location>
        <begin position="897"/>
        <end position="917"/>
    </location>
</feature>
<evidence type="ECO:0000256" key="3">
    <source>
        <dbReference type="ARBA" id="ARBA00022692"/>
    </source>
</evidence>
<dbReference type="Proteomes" id="UP001497623">
    <property type="component" value="Unassembled WGS sequence"/>
</dbReference>
<sequence>MFEKFINDLRVNFLSYDLMPLKFLFFMMYAANMALVPFLAVHLQSLGFGADKAAVVYAIIPLVAILGPPIAGAIADKIGNFKIFFSFMVVASGGLALPLLLVPSVPHPPGLVLTLLTDNSINELAEQLVLAEKGKMVDAEYLHFLLITNQTGCDIHEEYHTTMDGIKNVDIFSAEPKASTNITRILRKGNVTLLALTTHHPIACPNNTRKILPNYAAALLPEILNDYNTTALNLTVEGNLANNSIDAWWKSGCSAAVPGLCIPHQKNLVQAEAFSFWSYLGVRTLLNVATNAGFTLFEGATLSMIKAHEGDYGLQRMWGYIGTMLLTPFSGWTIDYFSKRSEAADFRSAFYLFLGLQILAGLIALSVNLEFKSPSKRVLKNIYKFLTNFEVLMLLVACFLAGAFFGFLEAFLFWFLGDLGASRSLMGLTITTGAAVAVPFVIFSSYITERLGYANVIGLSFLMYSIRFAGYACISDPSHALYFESLEGITTGLLLTTTMMYAAELSTTESIVSLQALCATVHHGIGKGVGSLVGGYMYYHMGARKTFRMMTVYSMISSVGFFIYNLYLRQRLHKRATIRRKSAAIERVRSIKLTKERARASKRLSKMDQSEMMEMERHMSSKSFKSLVSQTSVESVEKELLQRQMSSRSERSIRSNRSIGNGVIRKMGGQSYTILSVNDNSDTDSEMGEEMCHMGTQTNDADWKMLRKVNSKKYKPKKKNSSSKSKYMSLPLGNQNVVQVEQETQVEGCNYGRRGTLVEQDESNSQDIGIQMDNEVACQSSDIVENENQHEVACQSFNYVDVDKQHEVACQSSNDILHNEEPPEEDSDIADTDKLVYSRQETIVCNENESENDVDKSNFAMSTDQELEIVQKDDDNKSINSIQYIDTDENGIEDENNERSIENIDQDKPTGQEKSENNENEIIIETEQLEEKLLEIFANKGNETTEEDPINSDIQDMQDREDFKIDSSSSDNEMPDSINEGEKSVSHVNEMDKIEDNRENILGNSTDKINGFNNDNASQIDNRVQSYESEDKDLDYELENKEKNNLPSESENTSKNDITKHNDQGDFGLETNQRPLRNESINRDSS</sequence>
<keyword evidence="10" id="KW-1185">Reference proteome</keyword>
<dbReference type="SUPFAM" id="SSF103473">
    <property type="entry name" value="MFS general substrate transporter"/>
    <property type="match status" value="2"/>
</dbReference>
<feature type="transmembrane region" description="Helical" evidence="7">
    <location>
        <begin position="453"/>
        <end position="474"/>
    </location>
</feature>
<proteinExistence type="inferred from homology"/>
<evidence type="ECO:0000313" key="9">
    <source>
        <dbReference type="EMBL" id="CAL4122727.1"/>
    </source>
</evidence>
<dbReference type="PANTHER" id="PTHR16172">
    <property type="entry name" value="MAJOR FACILITATOR SUPERFAMILY DOMAIN-CONTAINING PROTEIN 6-LIKE"/>
    <property type="match status" value="1"/>
</dbReference>
<evidence type="ECO:0000259" key="8">
    <source>
        <dbReference type="Pfam" id="PF12832"/>
    </source>
</evidence>
<evidence type="ECO:0000256" key="5">
    <source>
        <dbReference type="ARBA" id="ARBA00023136"/>
    </source>
</evidence>
<feature type="compositionally biased region" description="Basic and acidic residues" evidence="6">
    <location>
        <begin position="1076"/>
        <end position="1086"/>
    </location>
</feature>